<protein>
    <submittedName>
        <fullName evidence="9">Choline dehydrogenase</fullName>
    </submittedName>
</protein>
<sequence>MKNQTETNTFDAIVVGSGISGGWAAKELTEGGLKTLVLERGGQVEHVTGYTTAFLNPWDFKNRKHLTNEELEERPVQSSHCNAADKHFYVNDKEHPYIQVNPFKWIRGYQVGGRSLTWGRQSYRLSDLDFEANKKDGYGVDWPIRYADLAQWYDYVEDYVGISGSSEAIAHLPDGVFFPPIPMNAIEQHLKEKVKEHYSDRVIINGRVANLTQPKKGRGPCMYRNLCSRGCPFAGYFSSNSATLLDAQKTGNLTLRANSIVKEVLYDANTKRAIGIKIIDALSKQEHTFYAKIIFLNASAIATAAILLNSISPSFPNGLGNSSQQVGHNLMDHIVNEGTYGTFDGLLDKYYEGRSPGTIYIPRFQNINKQTQNPDFVRGYGIQGKGERENWESKPTQGFGASLKAQLQTPGKWTISLGGRGEVLPNYENKITLDTQNLDQWGLPLVKVDFNYGANELAMMEHMTKSSEEILTKAGFKNVGSYRTSPPPGSAVHEMGTARMGNDPKTSVLNKYNQMHDVKNVFITDGSCMTSSACQNPSLTYMVLTVRACRYAMEQLKSNKL</sequence>
<feature type="domain" description="Glucose-methanol-choline oxidoreductase N-terminal" evidence="6">
    <location>
        <begin position="82"/>
        <end position="335"/>
    </location>
</feature>
<dbReference type="GO" id="GO:0050660">
    <property type="term" value="F:flavin adenine dinucleotide binding"/>
    <property type="evidence" value="ECO:0007669"/>
    <property type="project" value="InterPro"/>
</dbReference>
<dbReference type="RefSeq" id="WP_024982670.1">
    <property type="nucleotide sequence ID" value="NZ_CBCRUM010000028.1"/>
</dbReference>
<dbReference type="PANTHER" id="PTHR42784">
    <property type="entry name" value="PYRANOSE 2-OXIDASE"/>
    <property type="match status" value="1"/>
</dbReference>
<feature type="domain" description="FAD dependent oxidoreductase" evidence="7">
    <location>
        <begin position="11"/>
        <end position="64"/>
    </location>
</feature>
<comment type="similarity">
    <text evidence="2">Belongs to the GMC oxidoreductase family.</text>
</comment>
<dbReference type="AlphaFoldDB" id="A0A1I4ZVE1"/>
<name>A0A1I4ZVE1_9FLAO</name>
<evidence type="ECO:0000313" key="9">
    <source>
        <dbReference type="EMBL" id="SFN54181.1"/>
    </source>
</evidence>
<dbReference type="GO" id="GO:0016614">
    <property type="term" value="F:oxidoreductase activity, acting on CH-OH group of donors"/>
    <property type="evidence" value="ECO:0007669"/>
    <property type="project" value="InterPro"/>
</dbReference>
<proteinExistence type="inferred from homology"/>
<evidence type="ECO:0000256" key="5">
    <source>
        <dbReference type="ARBA" id="ARBA00023002"/>
    </source>
</evidence>
<dbReference type="Pfam" id="PF05199">
    <property type="entry name" value="GMC_oxred_C"/>
    <property type="match status" value="1"/>
</dbReference>
<evidence type="ECO:0000313" key="10">
    <source>
        <dbReference type="Proteomes" id="UP000182961"/>
    </source>
</evidence>
<dbReference type="Proteomes" id="UP000182961">
    <property type="component" value="Unassembled WGS sequence"/>
</dbReference>
<evidence type="ECO:0000256" key="3">
    <source>
        <dbReference type="ARBA" id="ARBA00022630"/>
    </source>
</evidence>
<reference evidence="10" key="1">
    <citation type="submission" date="2016-10" db="EMBL/GenBank/DDBJ databases">
        <authorList>
            <person name="Varghese N."/>
            <person name="Submissions S."/>
        </authorList>
    </citation>
    <scope>NUCLEOTIDE SEQUENCE [LARGE SCALE GENOMIC DNA]</scope>
    <source>
        <strain evidence="10">DSM 4002</strain>
    </source>
</reference>
<dbReference type="eggNOG" id="COG2303">
    <property type="taxonomic scope" value="Bacteria"/>
</dbReference>
<keyword evidence="5" id="KW-0560">Oxidoreductase</keyword>
<dbReference type="InterPro" id="IPR036188">
    <property type="entry name" value="FAD/NAD-bd_sf"/>
</dbReference>
<evidence type="ECO:0000259" key="7">
    <source>
        <dbReference type="Pfam" id="PF01266"/>
    </source>
</evidence>
<comment type="cofactor">
    <cofactor evidence="1">
        <name>FAD</name>
        <dbReference type="ChEBI" id="CHEBI:57692"/>
    </cofactor>
</comment>
<dbReference type="EMBL" id="FOUT01000018">
    <property type="protein sequence ID" value="SFN54181.1"/>
    <property type="molecule type" value="Genomic_DNA"/>
</dbReference>
<keyword evidence="4" id="KW-0274">FAD</keyword>
<evidence type="ECO:0000256" key="1">
    <source>
        <dbReference type="ARBA" id="ARBA00001974"/>
    </source>
</evidence>
<evidence type="ECO:0000256" key="2">
    <source>
        <dbReference type="ARBA" id="ARBA00010790"/>
    </source>
</evidence>
<organism evidence="9 10">
    <name type="scientific">Flavobacterium succinicans</name>
    <dbReference type="NCBI Taxonomy" id="29536"/>
    <lineage>
        <taxon>Bacteria</taxon>
        <taxon>Pseudomonadati</taxon>
        <taxon>Bacteroidota</taxon>
        <taxon>Flavobacteriia</taxon>
        <taxon>Flavobacteriales</taxon>
        <taxon>Flavobacteriaceae</taxon>
        <taxon>Flavobacterium</taxon>
    </lineage>
</organism>
<feature type="domain" description="Glucose-methanol-choline oxidoreductase C-terminal" evidence="8">
    <location>
        <begin position="425"/>
        <end position="544"/>
    </location>
</feature>
<evidence type="ECO:0000259" key="8">
    <source>
        <dbReference type="Pfam" id="PF05199"/>
    </source>
</evidence>
<keyword evidence="3" id="KW-0285">Flavoprotein</keyword>
<evidence type="ECO:0000256" key="4">
    <source>
        <dbReference type="ARBA" id="ARBA00022827"/>
    </source>
</evidence>
<dbReference type="SUPFAM" id="SSF51905">
    <property type="entry name" value="FAD/NAD(P)-binding domain"/>
    <property type="match status" value="1"/>
</dbReference>
<dbReference type="Pfam" id="PF00732">
    <property type="entry name" value="GMC_oxred_N"/>
    <property type="match status" value="1"/>
</dbReference>
<dbReference type="InterPro" id="IPR000172">
    <property type="entry name" value="GMC_OxRdtase_N"/>
</dbReference>
<gene>
    <name evidence="9" type="ORF">SAMN05444143_11823</name>
</gene>
<dbReference type="InterPro" id="IPR007867">
    <property type="entry name" value="GMC_OxRtase_C"/>
</dbReference>
<dbReference type="Gene3D" id="3.50.50.60">
    <property type="entry name" value="FAD/NAD(P)-binding domain"/>
    <property type="match status" value="2"/>
</dbReference>
<keyword evidence="10" id="KW-1185">Reference proteome</keyword>
<dbReference type="Pfam" id="PF01266">
    <property type="entry name" value="DAO"/>
    <property type="match status" value="1"/>
</dbReference>
<dbReference type="PANTHER" id="PTHR42784:SF1">
    <property type="entry name" value="PYRANOSE 2-OXIDASE"/>
    <property type="match status" value="1"/>
</dbReference>
<evidence type="ECO:0000259" key="6">
    <source>
        <dbReference type="Pfam" id="PF00732"/>
    </source>
</evidence>
<dbReference type="InterPro" id="IPR051473">
    <property type="entry name" value="P2Ox-like"/>
</dbReference>
<dbReference type="SUPFAM" id="SSF54373">
    <property type="entry name" value="FAD-linked reductases, C-terminal domain"/>
    <property type="match status" value="1"/>
</dbReference>
<dbReference type="InterPro" id="IPR006076">
    <property type="entry name" value="FAD-dep_OxRdtase"/>
</dbReference>
<accession>A0A1I4ZVE1</accession>